<dbReference type="GO" id="GO:0016567">
    <property type="term" value="P:protein ubiquitination"/>
    <property type="evidence" value="ECO:0007669"/>
    <property type="project" value="UniProtKB-UniPathway"/>
</dbReference>
<evidence type="ECO:0000313" key="2">
    <source>
        <dbReference type="EMBL" id="RPB08206.1"/>
    </source>
</evidence>
<feature type="compositionally biased region" description="Low complexity" evidence="1">
    <location>
        <begin position="468"/>
        <end position="477"/>
    </location>
</feature>
<feature type="compositionally biased region" description="Polar residues" evidence="1">
    <location>
        <begin position="309"/>
        <end position="319"/>
    </location>
</feature>
<dbReference type="STRING" id="1392247.A0A3N4KCH4"/>
<feature type="compositionally biased region" description="Low complexity" evidence="1">
    <location>
        <begin position="379"/>
        <end position="399"/>
    </location>
</feature>
<feature type="compositionally biased region" description="Low complexity" evidence="1">
    <location>
        <begin position="322"/>
        <end position="351"/>
    </location>
</feature>
<feature type="compositionally biased region" description="Low complexity" evidence="1">
    <location>
        <begin position="503"/>
        <end position="521"/>
    </location>
</feature>
<feature type="region of interest" description="Disordered" evidence="1">
    <location>
        <begin position="150"/>
        <end position="177"/>
    </location>
</feature>
<dbReference type="OrthoDB" id="2587563at2759"/>
<evidence type="ECO:0000256" key="1">
    <source>
        <dbReference type="SAM" id="MobiDB-lite"/>
    </source>
</evidence>
<dbReference type="EMBL" id="ML119167">
    <property type="protein sequence ID" value="RPB08206.1"/>
    <property type="molecule type" value="Genomic_DNA"/>
</dbReference>
<sequence length="683" mass="74131">MPGVTIPDGGVILGTAPTTVGQKNLNIHSQQAMRVTFADNSILEDVLKHGADLKISFGKSMRFVYGSQTMEIVSIVEPNRHELYRASINSPEELAFAATFTHQLEARELEDEVKDESLLALQESYRRINQEKEASTTFSKGGKLAAYPKKTTQVSRAKPQHSLANTPLSRGARSPENSAHINAKLEALRIPLIHLLAIGPDSEQNLASKTRVSNEICVRILQKVGNRVGKQWQLVDDIYKDLDLWDFPYPSSGDRDQAIANCREAFNRLRLSREATEWQMILAPEDRGKVDPNPPPPQPVKPSSKSVAATPSITVTAENPESKSSSQTSSSKKASGESMARTASSAKAGKPAPKDAISRIIGKKGKKPTAVKSTPKPKGPIGRPPKSTTTKTNKANMAKEAVVKPKVKSAERVEDSDEDIEMEDAKQPPSVAGSGTSDHDVENSRFKPKKAATQNIKSPIKKQRRDISGSTGSSSTTAKRKNASVKASSNVSKTPMSRDYIPRRSSSNSPPKPSPLGSSPPINASDIDNTSVASSPFLASIGGTSTPGRSPLEPVMIPSRSNKSKFLPISSPSLKRKAPALAERDDRGPPSRAGSSKPPTSSTAAEISSYSSKKRRNTSSPDEFTLKMAQRFKEDHARYERLYNEVSLITDSIKRKEKLDIVLNMHRELATLKAQITASTSVH</sequence>
<feature type="compositionally biased region" description="Low complexity" evidence="1">
    <location>
        <begin position="600"/>
        <end position="611"/>
    </location>
</feature>
<accession>A0A3N4KCH4</accession>
<keyword evidence="3" id="KW-1185">Reference proteome</keyword>
<reference evidence="2 3" key="1">
    <citation type="journal article" date="2018" name="Nat. Ecol. Evol.">
        <title>Pezizomycetes genomes reveal the molecular basis of ectomycorrhizal truffle lifestyle.</title>
        <authorList>
            <person name="Murat C."/>
            <person name="Payen T."/>
            <person name="Noel B."/>
            <person name="Kuo A."/>
            <person name="Morin E."/>
            <person name="Chen J."/>
            <person name="Kohler A."/>
            <person name="Krizsan K."/>
            <person name="Balestrini R."/>
            <person name="Da Silva C."/>
            <person name="Montanini B."/>
            <person name="Hainaut M."/>
            <person name="Levati E."/>
            <person name="Barry K.W."/>
            <person name="Belfiori B."/>
            <person name="Cichocki N."/>
            <person name="Clum A."/>
            <person name="Dockter R.B."/>
            <person name="Fauchery L."/>
            <person name="Guy J."/>
            <person name="Iotti M."/>
            <person name="Le Tacon F."/>
            <person name="Lindquist E.A."/>
            <person name="Lipzen A."/>
            <person name="Malagnac F."/>
            <person name="Mello A."/>
            <person name="Molinier V."/>
            <person name="Miyauchi S."/>
            <person name="Poulain J."/>
            <person name="Riccioni C."/>
            <person name="Rubini A."/>
            <person name="Sitrit Y."/>
            <person name="Splivallo R."/>
            <person name="Traeger S."/>
            <person name="Wang M."/>
            <person name="Zifcakova L."/>
            <person name="Wipf D."/>
            <person name="Zambonelli A."/>
            <person name="Paolocci F."/>
            <person name="Nowrousian M."/>
            <person name="Ottonello S."/>
            <person name="Baldrian P."/>
            <person name="Spatafora J.W."/>
            <person name="Henrissat B."/>
            <person name="Nagy L.G."/>
            <person name="Aury J.M."/>
            <person name="Wincker P."/>
            <person name="Grigoriev I.V."/>
            <person name="Bonfante P."/>
            <person name="Martin F.M."/>
        </authorList>
    </citation>
    <scope>NUCLEOTIDE SEQUENCE [LARGE SCALE GENOMIC DNA]</scope>
    <source>
        <strain evidence="2 3">CCBAS932</strain>
    </source>
</reference>
<feature type="region of interest" description="Disordered" evidence="1">
    <location>
        <begin position="284"/>
        <end position="624"/>
    </location>
</feature>
<dbReference type="UniPathway" id="UPA00143"/>
<gene>
    <name evidence="2" type="ORF">P167DRAFT_555494</name>
</gene>
<name>A0A3N4KCH4_9PEZI</name>
<dbReference type="InParanoid" id="A0A3N4KCH4"/>
<feature type="compositionally biased region" description="Polar residues" evidence="1">
    <location>
        <begin position="485"/>
        <end position="495"/>
    </location>
</feature>
<proteinExistence type="predicted"/>
<dbReference type="Proteomes" id="UP000277580">
    <property type="component" value="Unassembled WGS sequence"/>
</dbReference>
<dbReference type="AlphaFoldDB" id="A0A3N4KCH4"/>
<protein>
    <submittedName>
        <fullName evidence="2">Uncharacterized protein</fullName>
    </submittedName>
</protein>
<organism evidence="2 3">
    <name type="scientific">Morchella conica CCBAS932</name>
    <dbReference type="NCBI Taxonomy" id="1392247"/>
    <lineage>
        <taxon>Eukaryota</taxon>
        <taxon>Fungi</taxon>
        <taxon>Dikarya</taxon>
        <taxon>Ascomycota</taxon>
        <taxon>Pezizomycotina</taxon>
        <taxon>Pezizomycetes</taxon>
        <taxon>Pezizales</taxon>
        <taxon>Morchellaceae</taxon>
        <taxon>Morchella</taxon>
    </lineage>
</organism>
<evidence type="ECO:0000313" key="3">
    <source>
        <dbReference type="Proteomes" id="UP000277580"/>
    </source>
</evidence>